<proteinExistence type="evidence at transcript level"/>
<feature type="domain" description="Spaetzle" evidence="5">
    <location>
        <begin position="155"/>
        <end position="252"/>
    </location>
</feature>
<dbReference type="FunFam" id="2.10.90.10:FF:000056">
    <property type="entry name" value="Protein spaetzle"/>
    <property type="match status" value="1"/>
</dbReference>
<feature type="chain" id="PRO_5020021760" evidence="4">
    <location>
        <begin position="19"/>
        <end position="278"/>
    </location>
</feature>
<reference evidence="6" key="1">
    <citation type="journal article" date="2019" name="Proc. R. Soc. B">
        <title>Functional crosstalk across IMD and Toll pathways: insight into the evolution of incomplete immune cascades.</title>
        <authorList>
            <person name="Nishide Y."/>
            <person name="Kageyama D."/>
            <person name="Yokoi K."/>
            <person name="Jouraku A."/>
            <person name="Tanaka H."/>
            <person name="Futahashi R."/>
            <person name="Fukatsu T."/>
        </authorList>
    </citation>
    <scope>NUCLEOTIDE SEQUENCE</scope>
</reference>
<evidence type="ECO:0000256" key="2">
    <source>
        <dbReference type="ARBA" id="ARBA00023157"/>
    </source>
</evidence>
<evidence type="ECO:0000259" key="5">
    <source>
        <dbReference type="Pfam" id="PF16077"/>
    </source>
</evidence>
<dbReference type="GO" id="GO:0045087">
    <property type="term" value="P:innate immune response"/>
    <property type="evidence" value="ECO:0007669"/>
    <property type="project" value="TreeGrafter"/>
</dbReference>
<name>A0A499U652_PLAST</name>
<evidence type="ECO:0000256" key="1">
    <source>
        <dbReference type="ARBA" id="ARBA00022729"/>
    </source>
</evidence>
<keyword evidence="1 4" id="KW-0732">Signal</keyword>
<dbReference type="GO" id="GO:0005121">
    <property type="term" value="F:Toll binding"/>
    <property type="evidence" value="ECO:0007669"/>
    <property type="project" value="TreeGrafter"/>
</dbReference>
<dbReference type="GO" id="GO:0005615">
    <property type="term" value="C:extracellular space"/>
    <property type="evidence" value="ECO:0007669"/>
    <property type="project" value="UniProtKB-ARBA"/>
</dbReference>
<protein>
    <submittedName>
        <fullName evidence="6">Protein spaetzle</fullName>
    </submittedName>
</protein>
<organism evidence="6">
    <name type="scientific">Plautia stali</name>
    <name type="common">Stink bug</name>
    <dbReference type="NCBI Taxonomy" id="106108"/>
    <lineage>
        <taxon>Eukaryota</taxon>
        <taxon>Metazoa</taxon>
        <taxon>Ecdysozoa</taxon>
        <taxon>Arthropoda</taxon>
        <taxon>Hexapoda</taxon>
        <taxon>Insecta</taxon>
        <taxon>Pterygota</taxon>
        <taxon>Neoptera</taxon>
        <taxon>Paraneoptera</taxon>
        <taxon>Hemiptera</taxon>
        <taxon>Heteroptera</taxon>
        <taxon>Panheteroptera</taxon>
        <taxon>Pentatomomorpha</taxon>
        <taxon>Pentatomoidea</taxon>
        <taxon>Pentatomidae</taxon>
        <taxon>Pentatominae</taxon>
        <taxon>Plautia</taxon>
    </lineage>
</organism>
<sequence length="278" mass="31387">MSAYRILAFLIVIGFVDCLPPGNITHTPRKIFRFPQNASTAVRTPSGGWARDKNSTSRIGVGEEQFVFPQDEDNDTPQPEVVNRAKFKPNIKDQAPPCAKGSTFCEKVDGYPGNALDNIFDNELDQYKELQGQDELKYVPPITQRIDINVTNEQPLCASIEEIVFPKLAKNKDDNWRYVVNTPSFEQGVRVEKCLKTSENEEQQCFFNDSFPNGYKTVCIQKYIYRRMVAVEDDGKPYKDVFPMPSCCSCAVISVGATFRQGVLRKALRSTTTPPPKH</sequence>
<dbReference type="PANTHER" id="PTHR23199:SF12">
    <property type="entry name" value="NEUROTROPHIN 1-RELATED"/>
    <property type="match status" value="1"/>
</dbReference>
<dbReference type="AlphaFoldDB" id="A0A499U652"/>
<keyword evidence="2" id="KW-1015">Disulfide bond</keyword>
<accession>A0A499U652</accession>
<dbReference type="SUPFAM" id="SSF57501">
    <property type="entry name" value="Cystine-knot cytokines"/>
    <property type="match status" value="1"/>
</dbReference>
<keyword evidence="3" id="KW-0325">Glycoprotein</keyword>
<dbReference type="PANTHER" id="PTHR23199">
    <property type="entry name" value="NEUROTROPHIN 1-RELATED"/>
    <property type="match status" value="1"/>
</dbReference>
<feature type="signal peptide" evidence="4">
    <location>
        <begin position="1"/>
        <end position="18"/>
    </location>
</feature>
<dbReference type="InterPro" id="IPR052444">
    <property type="entry name" value="Spz/Toll_ligand-like"/>
</dbReference>
<evidence type="ECO:0000256" key="4">
    <source>
        <dbReference type="SAM" id="SignalP"/>
    </source>
</evidence>
<dbReference type="GO" id="GO:0021556">
    <property type="term" value="P:central nervous system formation"/>
    <property type="evidence" value="ECO:0007669"/>
    <property type="project" value="TreeGrafter"/>
</dbReference>
<dbReference type="InterPro" id="IPR029034">
    <property type="entry name" value="Cystine-knot_cytokine"/>
</dbReference>
<dbReference type="GO" id="GO:0008083">
    <property type="term" value="F:growth factor activity"/>
    <property type="evidence" value="ECO:0007669"/>
    <property type="project" value="TreeGrafter"/>
</dbReference>
<dbReference type="EMBL" id="LC384118">
    <property type="protein sequence ID" value="BBE08127.1"/>
    <property type="molecule type" value="mRNA"/>
</dbReference>
<evidence type="ECO:0000256" key="3">
    <source>
        <dbReference type="ARBA" id="ARBA00023180"/>
    </source>
</evidence>
<dbReference type="Gene3D" id="2.10.90.10">
    <property type="entry name" value="Cystine-knot cytokines"/>
    <property type="match status" value="1"/>
</dbReference>
<dbReference type="Pfam" id="PF16077">
    <property type="entry name" value="Spaetzle"/>
    <property type="match status" value="1"/>
</dbReference>
<evidence type="ECO:0000313" key="6">
    <source>
        <dbReference type="EMBL" id="BBE08127.1"/>
    </source>
</evidence>
<dbReference type="InterPro" id="IPR032104">
    <property type="entry name" value="Spaetzle"/>
</dbReference>
<gene>
    <name evidence="6" type="primary">spatzle</name>
</gene>